<dbReference type="KEGG" id="wco:G7084_00475"/>
<dbReference type="Proteomes" id="UP000500741">
    <property type="component" value="Chromosome"/>
</dbReference>
<feature type="chain" id="PRO_5038598254" evidence="2">
    <location>
        <begin position="35"/>
        <end position="642"/>
    </location>
</feature>
<dbReference type="Pfam" id="PF08341">
    <property type="entry name" value="TED"/>
    <property type="match status" value="1"/>
</dbReference>
<evidence type="ECO:0000259" key="3">
    <source>
        <dbReference type="Pfam" id="PF08341"/>
    </source>
</evidence>
<gene>
    <name evidence="4" type="ORF">G7084_00475</name>
</gene>
<keyword evidence="1" id="KW-1133">Transmembrane helix</keyword>
<dbReference type="EMBL" id="CP049888">
    <property type="protein sequence ID" value="QIL49933.1"/>
    <property type="molecule type" value="Genomic_DNA"/>
</dbReference>
<name>A0A6G8AYH4_9LACO</name>
<dbReference type="RefSeq" id="WP_166009043.1">
    <property type="nucleotide sequence ID" value="NZ_CP049888.1"/>
</dbReference>
<keyword evidence="1" id="KW-0472">Membrane</keyword>
<evidence type="ECO:0000256" key="1">
    <source>
        <dbReference type="SAM" id="Phobius"/>
    </source>
</evidence>
<evidence type="ECO:0000256" key="2">
    <source>
        <dbReference type="SAM" id="SignalP"/>
    </source>
</evidence>
<sequence length="642" mass="68789">MQVLTKKQGRKLKRNFTKPVAVVMLALSMGTTFTPILVSADATVPTISELKTRSINNDKSGFGGLLNQGSEISYYEIADDPAGQKGNGIETRHNAISYGNVMFSSAMFYQGQFAYCLQNTKGDPTLTGGTTWDPNLSAYANELMSVVLILGYPNAPVVNGDLSGMRSYFATQYALWAAESGGNVELQDHSMVSLDSIRDGAGVADGARALYAKAQNIMNNGGLASMTANTHDQSKADAEAKLKNEMTSAVDKQTTELTNKVNSDLASKSTAKTKDMTKYMKGVSDTALGTVKKDMDEKAKNVLADLVKKIQDDKSKPLATMNSSQFEYNDKVDGAHVFTFKTEALMPKLDLGSTDIHTLIKDKTTKLKTKVNYSGTMNTSASGKVVAVTTGDGLNETGDKVDTLSIKLDHELPDGSFIMQDGQKIEAKDNQTYMIKQGVDFEVHIPKEAESDTDKLSYKIVGETALSLADFKAISKTNLSGKEQVKSSASGNASASVDYNYQEGAQIDVIGAGVSPDPANQNVGVFILKAMPVQKSDKVNDSKPVKVDKTKDVKTPYSDTQTLKLDGKSESIRDAEANSSFSWEKAKEAVGQAQQSAVKLAETSAKHPKTVAGVVAGLVALIGGLGLLVFNKLHKSNSNTQK</sequence>
<reference evidence="4 5" key="1">
    <citation type="submission" date="2020-03" db="EMBL/GenBank/DDBJ databases">
        <title>Weissella sp. nov., isolated from Cybister lewisianus.</title>
        <authorList>
            <person name="Hyun D.-W."/>
            <person name="Bae J.-W."/>
        </authorList>
    </citation>
    <scope>NUCLEOTIDE SEQUENCE [LARGE SCALE GENOMIC DNA]</scope>
    <source>
        <strain evidence="4 5">HDW19</strain>
    </source>
</reference>
<feature type="transmembrane region" description="Helical" evidence="1">
    <location>
        <begin position="611"/>
        <end position="630"/>
    </location>
</feature>
<proteinExistence type="predicted"/>
<dbReference type="AlphaFoldDB" id="A0A6G8AYH4"/>
<feature type="domain" description="Thioester" evidence="3">
    <location>
        <begin position="114"/>
        <end position="215"/>
    </location>
</feature>
<keyword evidence="2" id="KW-0732">Signal</keyword>
<accession>A0A6G8AYH4</accession>
<feature type="signal peptide" evidence="2">
    <location>
        <begin position="1"/>
        <end position="34"/>
    </location>
</feature>
<keyword evidence="1" id="KW-0812">Transmembrane</keyword>
<protein>
    <submittedName>
        <fullName evidence="4">Cys-Gln thioester bond-forming surface protein</fullName>
    </submittedName>
</protein>
<dbReference type="InterPro" id="IPR013552">
    <property type="entry name" value="Thioester_dom"/>
</dbReference>
<keyword evidence="5" id="KW-1185">Reference proteome</keyword>
<evidence type="ECO:0000313" key="4">
    <source>
        <dbReference type="EMBL" id="QIL49933.1"/>
    </source>
</evidence>
<evidence type="ECO:0000313" key="5">
    <source>
        <dbReference type="Proteomes" id="UP000500741"/>
    </source>
</evidence>
<organism evidence="4 5">
    <name type="scientific">Weissella coleopterorum</name>
    <dbReference type="NCBI Taxonomy" id="2714949"/>
    <lineage>
        <taxon>Bacteria</taxon>
        <taxon>Bacillati</taxon>
        <taxon>Bacillota</taxon>
        <taxon>Bacilli</taxon>
        <taxon>Lactobacillales</taxon>
        <taxon>Lactobacillaceae</taxon>
        <taxon>Weissella</taxon>
    </lineage>
</organism>